<feature type="transmembrane region" description="Helical" evidence="1">
    <location>
        <begin position="144"/>
        <end position="164"/>
    </location>
</feature>
<feature type="transmembrane region" description="Helical" evidence="1">
    <location>
        <begin position="81"/>
        <end position="102"/>
    </location>
</feature>
<dbReference type="AlphaFoldDB" id="A0A831W6Z2"/>
<feature type="transmembrane region" description="Helical" evidence="1">
    <location>
        <begin position="54"/>
        <end position="75"/>
    </location>
</feature>
<feature type="transmembrane region" description="Helical" evidence="1">
    <location>
        <begin position="26"/>
        <end position="47"/>
    </location>
</feature>
<name>A0A831W6Z2_9GAMM</name>
<evidence type="ECO:0008006" key="3">
    <source>
        <dbReference type="Google" id="ProtNLM"/>
    </source>
</evidence>
<accession>A0A831W6Z2</accession>
<keyword evidence="1" id="KW-1133">Transmembrane helix</keyword>
<evidence type="ECO:0000256" key="1">
    <source>
        <dbReference type="SAM" id="Phobius"/>
    </source>
</evidence>
<sequence>MVRLLNLFVDICLFRAGPQELPASPFLLWLTAALNLLTGTLVIVDMFGGAGQALLAQLLDMALMLGLLRAALTALGKGGRFLQSASALLGAGTFINLITMPLQLTVGEDPSASLFGELAALLYLALILWALLVTAHILRHALAIRFGAAVLVALGYFFMVNWLIQLLFV</sequence>
<reference evidence="2" key="1">
    <citation type="journal article" date="2020" name="mSystems">
        <title>Genome- and Community-Level Interaction Insights into Carbon Utilization and Element Cycling Functions of Hydrothermarchaeota in Hydrothermal Sediment.</title>
        <authorList>
            <person name="Zhou Z."/>
            <person name="Liu Y."/>
            <person name="Xu W."/>
            <person name="Pan J."/>
            <person name="Luo Z.H."/>
            <person name="Li M."/>
        </authorList>
    </citation>
    <scope>NUCLEOTIDE SEQUENCE [LARGE SCALE GENOMIC DNA]</scope>
    <source>
        <strain evidence="2">HyVt-443</strain>
    </source>
</reference>
<keyword evidence="1" id="KW-0812">Transmembrane</keyword>
<keyword evidence="1" id="KW-0472">Membrane</keyword>
<protein>
    <recommendedName>
        <fullName evidence="3">Yip1 domain-containing protein</fullName>
    </recommendedName>
</protein>
<feature type="transmembrane region" description="Helical" evidence="1">
    <location>
        <begin position="114"/>
        <end position="138"/>
    </location>
</feature>
<dbReference type="EMBL" id="DRKP01000062">
    <property type="protein sequence ID" value="HEB95886.1"/>
    <property type="molecule type" value="Genomic_DNA"/>
</dbReference>
<gene>
    <name evidence="2" type="ORF">ENI96_05590</name>
</gene>
<comment type="caution">
    <text evidence="2">The sequence shown here is derived from an EMBL/GenBank/DDBJ whole genome shotgun (WGS) entry which is preliminary data.</text>
</comment>
<evidence type="ECO:0000313" key="2">
    <source>
        <dbReference type="EMBL" id="HEB95886.1"/>
    </source>
</evidence>
<organism evidence="2">
    <name type="scientific">Sedimenticola thiotaurini</name>
    <dbReference type="NCBI Taxonomy" id="1543721"/>
    <lineage>
        <taxon>Bacteria</taxon>
        <taxon>Pseudomonadati</taxon>
        <taxon>Pseudomonadota</taxon>
        <taxon>Gammaproteobacteria</taxon>
        <taxon>Chromatiales</taxon>
        <taxon>Sedimenticolaceae</taxon>
        <taxon>Sedimenticola</taxon>
    </lineage>
</organism>
<proteinExistence type="predicted"/>
<dbReference type="Proteomes" id="UP000886251">
    <property type="component" value="Unassembled WGS sequence"/>
</dbReference>